<keyword evidence="7" id="KW-1185">Reference proteome</keyword>
<evidence type="ECO:0000313" key="6">
    <source>
        <dbReference type="EMBL" id="MDH6195265.1"/>
    </source>
</evidence>
<evidence type="ECO:0000313" key="7">
    <source>
        <dbReference type="Proteomes" id="UP001160130"/>
    </source>
</evidence>
<evidence type="ECO:0000256" key="4">
    <source>
        <dbReference type="ARBA" id="ARBA00022764"/>
    </source>
</evidence>
<dbReference type="RefSeq" id="WP_280831867.1">
    <property type="nucleotide sequence ID" value="NZ_JARXVE010000002.1"/>
</dbReference>
<evidence type="ECO:0000256" key="1">
    <source>
        <dbReference type="ARBA" id="ARBA00004418"/>
    </source>
</evidence>
<dbReference type="PANTHER" id="PTHR30006">
    <property type="entry name" value="THIAMINE-BINDING PERIPLASMIC PROTEIN-RELATED"/>
    <property type="match status" value="1"/>
</dbReference>
<gene>
    <name evidence="6" type="ORF">M2272_001894</name>
</gene>
<keyword evidence="4" id="KW-0574">Periplasm</keyword>
<dbReference type="Gene3D" id="3.40.190.10">
    <property type="entry name" value="Periplasmic binding protein-like II"/>
    <property type="match status" value="2"/>
</dbReference>
<dbReference type="CDD" id="cd13589">
    <property type="entry name" value="PBP2_polyamine_RpCGA009"/>
    <property type="match status" value="1"/>
</dbReference>
<organism evidence="6 7">
    <name type="scientific">Mycolicibacterium frederiksbergense</name>
    <dbReference type="NCBI Taxonomy" id="117567"/>
    <lineage>
        <taxon>Bacteria</taxon>
        <taxon>Bacillati</taxon>
        <taxon>Actinomycetota</taxon>
        <taxon>Actinomycetes</taxon>
        <taxon>Mycobacteriales</taxon>
        <taxon>Mycobacteriaceae</taxon>
        <taxon>Mycolicibacterium</taxon>
    </lineage>
</organism>
<feature type="chain" id="PRO_5045880004" evidence="5">
    <location>
        <begin position="22"/>
        <end position="351"/>
    </location>
</feature>
<protein>
    <submittedName>
        <fullName evidence="6">Spermidine/putrescine transport system substrate-binding protein</fullName>
    </submittedName>
</protein>
<dbReference type="InterPro" id="IPR006059">
    <property type="entry name" value="SBP"/>
</dbReference>
<dbReference type="SUPFAM" id="SSF53850">
    <property type="entry name" value="Periplasmic binding protein-like II"/>
    <property type="match status" value="1"/>
</dbReference>
<keyword evidence="2" id="KW-0813">Transport</keyword>
<accession>A0ABT6KZ08</accession>
<sequence>MRTTPSPMTLLAMATSIALLAGCSSTPDAGSAGSGNHLTLVTFGSAFQKAQERAFVQPFEQETGIGVTVESPTDLAKLKVMVQSGKPTWDVYVAGQQDVPAYCGTYFDKLDLGTIKRDDFAPGTVHECGVPVDTYSYVLAYNTEKFRDNPPTSIKDFFDTAKFPGTRALSNDPAEGNLELALLADGVPAKDLYPLDYDRAFRVLDRIKDGAVFWSSGAEQVAAMEQKRADLILVWSGRGYEAVKNGAPYAPVWQDNSYHWASLAIVKGSPNREAAQKFIESAVSQKAQTRWAEAIAYGPANLSATPKLDPAQTDWDSSVPEHRALSWQMDNEWWGEHQDEVIQRWTDWTAG</sequence>
<reference evidence="6 7" key="1">
    <citation type="submission" date="2023-04" db="EMBL/GenBank/DDBJ databases">
        <title>Forest soil microbial communities from Buena Vista Peninsula, Colon Province, Panama.</title>
        <authorList>
            <person name="Bouskill N."/>
        </authorList>
    </citation>
    <scope>NUCLEOTIDE SEQUENCE [LARGE SCALE GENOMIC DNA]</scope>
    <source>
        <strain evidence="6 7">AC80</strain>
    </source>
</reference>
<evidence type="ECO:0000256" key="3">
    <source>
        <dbReference type="ARBA" id="ARBA00022729"/>
    </source>
</evidence>
<proteinExistence type="predicted"/>
<feature type="signal peptide" evidence="5">
    <location>
        <begin position="1"/>
        <end position="21"/>
    </location>
</feature>
<name>A0ABT6KZ08_9MYCO</name>
<dbReference type="Pfam" id="PF13416">
    <property type="entry name" value="SBP_bac_8"/>
    <property type="match status" value="1"/>
</dbReference>
<dbReference type="PROSITE" id="PS51257">
    <property type="entry name" value="PROKAR_LIPOPROTEIN"/>
    <property type="match status" value="1"/>
</dbReference>
<comment type="subcellular location">
    <subcellularLocation>
        <location evidence="1">Periplasm</location>
    </subcellularLocation>
</comment>
<keyword evidence="3 5" id="KW-0732">Signal</keyword>
<evidence type="ECO:0000256" key="5">
    <source>
        <dbReference type="SAM" id="SignalP"/>
    </source>
</evidence>
<dbReference type="PANTHER" id="PTHR30006:SF3">
    <property type="entry name" value="THIAMINE-BINDING PERIPLASMIC PROTEIN"/>
    <property type="match status" value="1"/>
</dbReference>
<dbReference type="EMBL" id="JARXVE010000002">
    <property type="protein sequence ID" value="MDH6195265.1"/>
    <property type="molecule type" value="Genomic_DNA"/>
</dbReference>
<dbReference type="Proteomes" id="UP001160130">
    <property type="component" value="Unassembled WGS sequence"/>
</dbReference>
<evidence type="ECO:0000256" key="2">
    <source>
        <dbReference type="ARBA" id="ARBA00022448"/>
    </source>
</evidence>
<comment type="caution">
    <text evidence="6">The sequence shown here is derived from an EMBL/GenBank/DDBJ whole genome shotgun (WGS) entry which is preliminary data.</text>
</comment>